<dbReference type="CDD" id="cd02440">
    <property type="entry name" value="AdoMet_MTases"/>
    <property type="match status" value="1"/>
</dbReference>
<keyword evidence="3" id="KW-1185">Reference proteome</keyword>
<reference evidence="2 3" key="2">
    <citation type="submission" date="2020-01" db="EMBL/GenBank/DDBJ databases">
        <title>Clostridiaceae sp. nov. isolated from the gut of human by culturomics.</title>
        <authorList>
            <person name="Chang Y."/>
        </authorList>
    </citation>
    <scope>NUCLEOTIDE SEQUENCE [LARGE SCALE GENOMIC DNA]</scope>
    <source>
        <strain evidence="2 3">DONG20-135</strain>
    </source>
</reference>
<dbReference type="EMBL" id="WUUQ01000001">
    <property type="protein sequence ID" value="MXQ72734.1"/>
    <property type="molecule type" value="Genomic_DNA"/>
</dbReference>
<evidence type="ECO:0000259" key="1">
    <source>
        <dbReference type="Pfam" id="PF13847"/>
    </source>
</evidence>
<protein>
    <submittedName>
        <fullName evidence="2">Methyltransferase domain-containing protein</fullName>
    </submittedName>
</protein>
<dbReference type="GO" id="GO:0008168">
    <property type="term" value="F:methyltransferase activity"/>
    <property type="evidence" value="ECO:0007669"/>
    <property type="project" value="UniProtKB-KW"/>
</dbReference>
<comment type="caution">
    <text evidence="2">The sequence shown here is derived from an EMBL/GenBank/DDBJ whole genome shotgun (WGS) entry which is preliminary data.</text>
</comment>
<dbReference type="SUPFAM" id="SSF53335">
    <property type="entry name" value="S-adenosyl-L-methionine-dependent methyltransferases"/>
    <property type="match status" value="1"/>
</dbReference>
<reference evidence="2 3" key="1">
    <citation type="submission" date="2019-12" db="EMBL/GenBank/DDBJ databases">
        <authorList>
            <person name="Yang R."/>
        </authorList>
    </citation>
    <scope>NUCLEOTIDE SEQUENCE [LARGE SCALE GENOMIC DNA]</scope>
    <source>
        <strain evidence="2 3">DONG20-135</strain>
    </source>
</reference>
<dbReference type="AlphaFoldDB" id="A0A6N8U5Z0"/>
<name>A0A6N8U5Z0_9FIRM</name>
<feature type="domain" description="Methyltransferase" evidence="1">
    <location>
        <begin position="52"/>
        <end position="166"/>
    </location>
</feature>
<evidence type="ECO:0000313" key="2">
    <source>
        <dbReference type="EMBL" id="MXQ72734.1"/>
    </source>
</evidence>
<dbReference type="RefSeq" id="WP_160624217.1">
    <property type="nucleotide sequence ID" value="NZ_WUUQ01000001.1"/>
</dbReference>
<keyword evidence="2" id="KW-0808">Transferase</keyword>
<proteinExistence type="predicted"/>
<dbReference type="GO" id="GO:0032259">
    <property type="term" value="P:methylation"/>
    <property type="evidence" value="ECO:0007669"/>
    <property type="project" value="UniProtKB-KW"/>
</dbReference>
<evidence type="ECO:0000313" key="3">
    <source>
        <dbReference type="Proteomes" id="UP000434036"/>
    </source>
</evidence>
<dbReference type="Pfam" id="PF13847">
    <property type="entry name" value="Methyltransf_31"/>
    <property type="match status" value="1"/>
</dbReference>
<accession>A0A6N8U5Z0</accession>
<organism evidence="2 3">
    <name type="scientific">Copranaerobaculum intestinale</name>
    <dbReference type="NCBI Taxonomy" id="2692629"/>
    <lineage>
        <taxon>Bacteria</taxon>
        <taxon>Bacillati</taxon>
        <taxon>Bacillota</taxon>
        <taxon>Erysipelotrichia</taxon>
        <taxon>Erysipelotrichales</taxon>
        <taxon>Erysipelotrichaceae</taxon>
        <taxon>Copranaerobaculum</taxon>
    </lineage>
</organism>
<keyword evidence="2" id="KW-0489">Methyltransferase</keyword>
<dbReference type="InterPro" id="IPR025714">
    <property type="entry name" value="Methyltranfer_dom"/>
</dbReference>
<dbReference type="Proteomes" id="UP000434036">
    <property type="component" value="Unassembled WGS sequence"/>
</dbReference>
<dbReference type="Gene3D" id="3.40.50.150">
    <property type="entry name" value="Vaccinia Virus protein VP39"/>
    <property type="match status" value="1"/>
</dbReference>
<dbReference type="PANTHER" id="PTHR43861">
    <property type="entry name" value="TRANS-ACONITATE 2-METHYLTRANSFERASE-RELATED"/>
    <property type="match status" value="1"/>
</dbReference>
<dbReference type="InterPro" id="IPR029063">
    <property type="entry name" value="SAM-dependent_MTases_sf"/>
</dbReference>
<sequence length="263" mass="30342">MDYIQGNKEAWEEAFEHRHEGWGEENAQRLLTEELPFFQNDMITELKKLEFKNKTVAQFCCNNGRELLSLMQLGVKQGYGFDIAENIIQQARDTADQAGIKNCEFQACSILDIPEAYHNKFDYVLFTIGAITWFEDLNLLFEKTAKCLKPGGLLIIHDFHPIMNSLPMPGEPEFDQNHLDRFVYSYFRKEPWIENEGMGYMSKTYTSKTFISFTHTMSAIMNAVSDVGMYVTKLNEYDYDIGLTDVYDGCGLPLSYLLFAKKA</sequence>
<gene>
    <name evidence="2" type="ORF">GSF08_02080</name>
</gene>